<dbReference type="InterPro" id="IPR036866">
    <property type="entry name" value="RibonucZ/Hydroxyglut_hydro"/>
</dbReference>
<proteinExistence type="predicted"/>
<protein>
    <submittedName>
        <fullName evidence="6">MBL fold metallo-hydrolase</fullName>
    </submittedName>
</protein>
<evidence type="ECO:0000256" key="2">
    <source>
        <dbReference type="ARBA" id="ARBA00022723"/>
    </source>
</evidence>
<organism evidence="6 7">
    <name type="scientific">Candidatus Onthovivens merdipullorum</name>
    <dbReference type="NCBI Taxonomy" id="2840889"/>
    <lineage>
        <taxon>Bacteria</taxon>
        <taxon>Bacillati</taxon>
        <taxon>Bacillota</taxon>
        <taxon>Bacilli</taxon>
        <taxon>Bacillales</taxon>
        <taxon>Candidatus Onthovivens</taxon>
    </lineage>
</organism>
<dbReference type="PANTHER" id="PTHR46233:SF3">
    <property type="entry name" value="HYDROXYACYLGLUTATHIONE HYDROLASE GLOC"/>
    <property type="match status" value="1"/>
</dbReference>
<accession>A0A9D9GY27</accession>
<name>A0A9D9GY27_9BACL</name>
<dbReference type="GO" id="GO:0016787">
    <property type="term" value="F:hydrolase activity"/>
    <property type="evidence" value="ECO:0007669"/>
    <property type="project" value="UniProtKB-KW"/>
</dbReference>
<evidence type="ECO:0000313" key="6">
    <source>
        <dbReference type="EMBL" id="MBO8428153.1"/>
    </source>
</evidence>
<dbReference type="AlphaFoldDB" id="A0A9D9GY27"/>
<dbReference type="InterPro" id="IPR051453">
    <property type="entry name" value="MBL_Glyoxalase_II"/>
</dbReference>
<gene>
    <name evidence="6" type="ORF">IAC58_06400</name>
</gene>
<evidence type="ECO:0000256" key="3">
    <source>
        <dbReference type="ARBA" id="ARBA00022801"/>
    </source>
</evidence>
<keyword evidence="4" id="KW-0862">Zinc</keyword>
<feature type="domain" description="Metallo-beta-lactamase" evidence="5">
    <location>
        <begin position="14"/>
        <end position="193"/>
    </location>
</feature>
<evidence type="ECO:0000256" key="1">
    <source>
        <dbReference type="ARBA" id="ARBA00001947"/>
    </source>
</evidence>
<keyword evidence="2" id="KW-0479">Metal-binding</keyword>
<dbReference type="Pfam" id="PF00753">
    <property type="entry name" value="Lactamase_B"/>
    <property type="match status" value="1"/>
</dbReference>
<sequence length="210" mass="24128">MIKIFNFNESIEFSANSYLVYNKSNECVLIDCGSTLNTIIRFISSNSLKLKALLLTHGHFDHIRGIPNLIKHFGYFDIYISNYDEELLKEPELNCSKFNGENVKLDIKVKTLNNLEELNFGDNLKFEVIETPFHTDGSVCYLNKMENALFSGDTLFKNSIGRYDLVTSNQSLVYDSLEKLKYLDENLVVYPGHGEITTLKDELKNNVFLK</sequence>
<keyword evidence="3" id="KW-0378">Hydrolase</keyword>
<dbReference type="GO" id="GO:0046872">
    <property type="term" value="F:metal ion binding"/>
    <property type="evidence" value="ECO:0007669"/>
    <property type="project" value="UniProtKB-KW"/>
</dbReference>
<reference evidence="6" key="2">
    <citation type="journal article" date="2021" name="PeerJ">
        <title>Extensive microbial diversity within the chicken gut microbiome revealed by metagenomics and culture.</title>
        <authorList>
            <person name="Gilroy R."/>
            <person name="Ravi A."/>
            <person name="Getino M."/>
            <person name="Pursley I."/>
            <person name="Horton D.L."/>
            <person name="Alikhan N.F."/>
            <person name="Baker D."/>
            <person name="Gharbi K."/>
            <person name="Hall N."/>
            <person name="Watson M."/>
            <person name="Adriaenssens E.M."/>
            <person name="Foster-Nyarko E."/>
            <person name="Jarju S."/>
            <person name="Secka A."/>
            <person name="Antonio M."/>
            <person name="Oren A."/>
            <person name="Chaudhuri R.R."/>
            <person name="La Ragione R."/>
            <person name="Hildebrand F."/>
            <person name="Pallen M.J."/>
        </authorList>
    </citation>
    <scope>NUCLEOTIDE SEQUENCE</scope>
    <source>
        <strain evidence="6">11159</strain>
    </source>
</reference>
<dbReference type="SUPFAM" id="SSF56281">
    <property type="entry name" value="Metallo-hydrolase/oxidoreductase"/>
    <property type="match status" value="1"/>
</dbReference>
<evidence type="ECO:0000259" key="5">
    <source>
        <dbReference type="SMART" id="SM00849"/>
    </source>
</evidence>
<dbReference type="CDD" id="cd06262">
    <property type="entry name" value="metallo-hydrolase-like_MBL-fold"/>
    <property type="match status" value="1"/>
</dbReference>
<dbReference type="Gene3D" id="3.60.15.10">
    <property type="entry name" value="Ribonuclease Z/Hydroxyacylglutathione hydrolase-like"/>
    <property type="match status" value="1"/>
</dbReference>
<dbReference type="Proteomes" id="UP000823613">
    <property type="component" value="Unassembled WGS sequence"/>
</dbReference>
<evidence type="ECO:0000256" key="4">
    <source>
        <dbReference type="ARBA" id="ARBA00022833"/>
    </source>
</evidence>
<dbReference type="SMART" id="SM00849">
    <property type="entry name" value="Lactamase_B"/>
    <property type="match status" value="1"/>
</dbReference>
<comment type="caution">
    <text evidence="6">The sequence shown here is derived from an EMBL/GenBank/DDBJ whole genome shotgun (WGS) entry which is preliminary data.</text>
</comment>
<evidence type="ECO:0000313" key="7">
    <source>
        <dbReference type="Proteomes" id="UP000823613"/>
    </source>
</evidence>
<dbReference type="PANTHER" id="PTHR46233">
    <property type="entry name" value="HYDROXYACYLGLUTATHIONE HYDROLASE GLOC"/>
    <property type="match status" value="1"/>
</dbReference>
<reference evidence="6" key="1">
    <citation type="submission" date="2020-10" db="EMBL/GenBank/DDBJ databases">
        <authorList>
            <person name="Gilroy R."/>
        </authorList>
    </citation>
    <scope>NUCLEOTIDE SEQUENCE</scope>
    <source>
        <strain evidence="6">11159</strain>
    </source>
</reference>
<dbReference type="EMBL" id="JADIMY010000122">
    <property type="protein sequence ID" value="MBO8428153.1"/>
    <property type="molecule type" value="Genomic_DNA"/>
</dbReference>
<comment type="cofactor">
    <cofactor evidence="1">
        <name>Zn(2+)</name>
        <dbReference type="ChEBI" id="CHEBI:29105"/>
    </cofactor>
</comment>
<dbReference type="InterPro" id="IPR001279">
    <property type="entry name" value="Metallo-B-lactamas"/>
</dbReference>